<sequence>MRTLRSGLMPRALARALESDLALALGRGEIEVLYQPQFASIDGVMIGAEALARWQHPTLGEIGARDLFAIAEKAKLVAPVSRQIVAQALDQAASWPEHLRLSLNITPEEIAEKSFAQDFATNFGRSRIAPNRLTLEITEDVLLANLRLAGEALAALKKTGLRVALDDFGAGFCNFRYLKELPLDAIKLDRSMVIGISRDERDLAVLRAIVGLASALGLEVVAEGIETEAQRDVVVAEGCDYWQGFLRAEPMRNDEMLKLATA</sequence>
<dbReference type="EMBL" id="CP012669">
    <property type="protein sequence ID" value="ALE16264.1"/>
    <property type="molecule type" value="Genomic_DNA"/>
</dbReference>
<dbReference type="SUPFAM" id="SSF141868">
    <property type="entry name" value="EAL domain-like"/>
    <property type="match status" value="1"/>
</dbReference>
<dbReference type="AlphaFoldDB" id="A0A0M4M755"/>
<accession>A0A0M4M755</accession>
<dbReference type="InterPro" id="IPR035919">
    <property type="entry name" value="EAL_sf"/>
</dbReference>
<evidence type="ECO:0000313" key="2">
    <source>
        <dbReference type="EMBL" id="ALE16264.1"/>
    </source>
</evidence>
<dbReference type="PROSITE" id="PS50883">
    <property type="entry name" value="EAL"/>
    <property type="match status" value="1"/>
</dbReference>
<dbReference type="Gene3D" id="3.20.20.450">
    <property type="entry name" value="EAL domain"/>
    <property type="match status" value="1"/>
</dbReference>
<dbReference type="GO" id="GO:0071111">
    <property type="term" value="F:cyclic-guanylate-specific phosphodiesterase activity"/>
    <property type="evidence" value="ECO:0007669"/>
    <property type="project" value="InterPro"/>
</dbReference>
<dbReference type="PANTHER" id="PTHR33121">
    <property type="entry name" value="CYCLIC DI-GMP PHOSPHODIESTERASE PDEF"/>
    <property type="match status" value="1"/>
</dbReference>
<gene>
    <name evidence="2" type="ORF">AMC99_00963</name>
</gene>
<protein>
    <submittedName>
        <fullName evidence="2">Sensory box /GGDEF family protein</fullName>
    </submittedName>
</protein>
<keyword evidence="3" id="KW-1185">Reference proteome</keyword>
<proteinExistence type="predicted"/>
<dbReference type="Proteomes" id="UP000057938">
    <property type="component" value="Chromosome"/>
</dbReference>
<evidence type="ECO:0000313" key="3">
    <source>
        <dbReference type="Proteomes" id="UP000057938"/>
    </source>
</evidence>
<evidence type="ECO:0000259" key="1">
    <source>
        <dbReference type="PROSITE" id="PS50883"/>
    </source>
</evidence>
<dbReference type="InterPro" id="IPR001633">
    <property type="entry name" value="EAL_dom"/>
</dbReference>
<dbReference type="STRING" id="361183.AMC99_00963"/>
<organism evidence="2 3">
    <name type="scientific">Altererythrobacter epoxidivorans</name>
    <dbReference type="NCBI Taxonomy" id="361183"/>
    <lineage>
        <taxon>Bacteria</taxon>
        <taxon>Pseudomonadati</taxon>
        <taxon>Pseudomonadota</taxon>
        <taxon>Alphaproteobacteria</taxon>
        <taxon>Sphingomonadales</taxon>
        <taxon>Erythrobacteraceae</taxon>
        <taxon>Altererythrobacter</taxon>
    </lineage>
</organism>
<dbReference type="KEGG" id="aep:AMC99_00963"/>
<dbReference type="SMART" id="SM00052">
    <property type="entry name" value="EAL"/>
    <property type="match status" value="1"/>
</dbReference>
<dbReference type="PANTHER" id="PTHR33121:SF79">
    <property type="entry name" value="CYCLIC DI-GMP PHOSPHODIESTERASE PDED-RELATED"/>
    <property type="match status" value="1"/>
</dbReference>
<reference evidence="2 3" key="1">
    <citation type="submission" date="2015-09" db="EMBL/GenBank/DDBJ databases">
        <title>Complete genome sequence of a benzo[a]pyrene-degrading bacterium Altererythrobacter epoxidivorans CGMCC 1.7731T.</title>
        <authorList>
            <person name="Li Z."/>
            <person name="Cheng H."/>
            <person name="Huo Y."/>
            <person name="Xu X."/>
        </authorList>
    </citation>
    <scope>NUCLEOTIDE SEQUENCE [LARGE SCALE GENOMIC DNA]</scope>
    <source>
        <strain evidence="2 3">CGMCC 1.7731</strain>
    </source>
</reference>
<name>A0A0M4M755_9SPHN</name>
<dbReference type="CDD" id="cd01948">
    <property type="entry name" value="EAL"/>
    <property type="match status" value="1"/>
</dbReference>
<dbReference type="InterPro" id="IPR050706">
    <property type="entry name" value="Cyclic-di-GMP_PDE-like"/>
</dbReference>
<dbReference type="PATRIC" id="fig|361183.4.peg.944"/>
<dbReference type="Pfam" id="PF00563">
    <property type="entry name" value="EAL"/>
    <property type="match status" value="1"/>
</dbReference>
<feature type="domain" description="EAL" evidence="1">
    <location>
        <begin position="14"/>
        <end position="262"/>
    </location>
</feature>